<dbReference type="InterPro" id="IPR002293">
    <property type="entry name" value="AA/rel_permease1"/>
</dbReference>
<dbReference type="AlphaFoldDB" id="A0A0N7L3A3"/>
<evidence type="ECO:0000313" key="6">
    <source>
        <dbReference type="EMBL" id="CEG35315.1"/>
    </source>
</evidence>
<dbReference type="PANTHER" id="PTHR43243">
    <property type="entry name" value="INNER MEMBRANE TRANSPORTER YGJI-RELATED"/>
    <property type="match status" value="1"/>
</dbReference>
<comment type="subcellular location">
    <subcellularLocation>
        <location evidence="1">Membrane</location>
        <topology evidence="1">Multi-pass membrane protein</topology>
    </subcellularLocation>
</comment>
<evidence type="ECO:0000256" key="2">
    <source>
        <dbReference type="ARBA" id="ARBA00022692"/>
    </source>
</evidence>
<feature type="transmembrane region" description="Helical" evidence="5">
    <location>
        <begin position="433"/>
        <end position="454"/>
    </location>
</feature>
<dbReference type="Proteomes" id="UP000054928">
    <property type="component" value="Unassembled WGS sequence"/>
</dbReference>
<feature type="transmembrane region" description="Helical" evidence="5">
    <location>
        <begin position="237"/>
        <end position="255"/>
    </location>
</feature>
<evidence type="ECO:0000313" key="7">
    <source>
        <dbReference type="Proteomes" id="UP000054928"/>
    </source>
</evidence>
<evidence type="ECO:0000256" key="4">
    <source>
        <dbReference type="ARBA" id="ARBA00023136"/>
    </source>
</evidence>
<organism evidence="6 7">
    <name type="scientific">Plasmopara halstedii</name>
    <name type="common">Downy mildew of sunflower</name>
    <dbReference type="NCBI Taxonomy" id="4781"/>
    <lineage>
        <taxon>Eukaryota</taxon>
        <taxon>Sar</taxon>
        <taxon>Stramenopiles</taxon>
        <taxon>Oomycota</taxon>
        <taxon>Peronosporomycetes</taxon>
        <taxon>Peronosporales</taxon>
        <taxon>Peronosporaceae</taxon>
        <taxon>Plasmopara</taxon>
    </lineage>
</organism>
<dbReference type="Gene3D" id="1.20.1740.10">
    <property type="entry name" value="Amino acid/polyamine transporter I"/>
    <property type="match status" value="1"/>
</dbReference>
<evidence type="ECO:0000256" key="3">
    <source>
        <dbReference type="ARBA" id="ARBA00022989"/>
    </source>
</evidence>
<feature type="transmembrane region" description="Helical" evidence="5">
    <location>
        <begin position="372"/>
        <end position="394"/>
    </location>
</feature>
<dbReference type="GO" id="GO:0015171">
    <property type="term" value="F:amino acid transmembrane transporter activity"/>
    <property type="evidence" value="ECO:0007669"/>
    <property type="project" value="TreeGrafter"/>
</dbReference>
<keyword evidence="4 5" id="KW-0472">Membrane</keyword>
<sequence>MAEKKNTSSYGSIPSNIRIDSGVGSPPISPLMLRVNKDNNALKGWEFAGWGNNSSAVASDSELNEIQAHLSMDHPKLSEWLATAICGNDILSSCLYVSGLVASKAGKLAPLALAVVAGILYLYRFIYGEVLNAVPLNGGSYNVLLNTTSKRLAAMAASLAILSYIATGVVSGTSACNYLAAHVPSLQIVPATIGLLFLFSILSLIGITENDFRTLQANFDTTFPDINLAGDIIPGNFLTAIFFGTSTAMLGISGFETSSQFVEEQAEGVFPKTLRNMWWGVAIFNPMISLLSLGVLPLNGPGGIIDKKDTVLAEMGLKVAGERMQLIVALDAFVVLSGAVLTAYVGVVGLMRRLASDRVVPEFLLQVNKARGTNHFIIVGYFLVATSLVLILYGDTETLSGVYTFAFLGLMTLFGTGCMLLKYKRAEIPRTVIAPWWSCILGVSLVVTTFMGNLLGDPTILTYFALYFIAVLSLVYIMFERTFLLRMCLYCMRQLCPSQRNDDENETHSLRTGARGGQTIARVIREINEPAIFFFCKTPNLNVINKAILYVRNNEQTHTLFIVHCHPRGTAVPEGFKETVSMFNHVYLKIKLNFISVEGPFGPAMIEWVSRKYNQPKNLIFIKQPNHNFAHTIASLGGVRVITG</sequence>
<feature type="transmembrane region" description="Helical" evidence="5">
    <location>
        <begin position="152"/>
        <end position="176"/>
    </location>
</feature>
<feature type="transmembrane region" description="Helical" evidence="5">
    <location>
        <begin position="460"/>
        <end position="479"/>
    </location>
</feature>
<evidence type="ECO:0000256" key="5">
    <source>
        <dbReference type="SAM" id="Phobius"/>
    </source>
</evidence>
<evidence type="ECO:0000256" key="1">
    <source>
        <dbReference type="ARBA" id="ARBA00004141"/>
    </source>
</evidence>
<feature type="transmembrane region" description="Helical" evidence="5">
    <location>
        <begin position="188"/>
        <end position="207"/>
    </location>
</feature>
<accession>A0A0N7L3A3</accession>
<dbReference type="GeneID" id="36404496"/>
<reference evidence="7" key="1">
    <citation type="submission" date="2014-09" db="EMBL/GenBank/DDBJ databases">
        <authorList>
            <person name="Sharma Rahul"/>
            <person name="Thines Marco"/>
        </authorList>
    </citation>
    <scope>NUCLEOTIDE SEQUENCE [LARGE SCALE GENOMIC DNA]</scope>
</reference>
<dbReference type="PANTHER" id="PTHR43243:SF11">
    <property type="entry name" value="AMINO ACID PERMEASE_ SLC12A DOMAIN-CONTAINING PROTEIN"/>
    <property type="match status" value="1"/>
</dbReference>
<feature type="transmembrane region" description="Helical" evidence="5">
    <location>
        <begin position="108"/>
        <end position="126"/>
    </location>
</feature>
<keyword evidence="7" id="KW-1185">Reference proteome</keyword>
<name>A0A0N7L3A3_PLAHL</name>
<dbReference type="OMA" id="AGENMQL"/>
<dbReference type="Pfam" id="PF13520">
    <property type="entry name" value="AA_permease_2"/>
    <property type="match status" value="1"/>
</dbReference>
<keyword evidence="3 5" id="KW-1133">Transmembrane helix</keyword>
<proteinExistence type="predicted"/>
<feature type="transmembrane region" description="Helical" evidence="5">
    <location>
        <begin position="276"/>
        <end position="298"/>
    </location>
</feature>
<protein>
    <submittedName>
        <fullName evidence="6">Transmembrane protein</fullName>
    </submittedName>
</protein>
<keyword evidence="2 5" id="KW-0812">Transmembrane</keyword>
<dbReference type="STRING" id="4781.A0A0N7L3A3"/>
<feature type="transmembrane region" description="Helical" evidence="5">
    <location>
        <begin position="400"/>
        <end position="421"/>
    </location>
</feature>
<dbReference type="GO" id="GO:0016020">
    <property type="term" value="C:membrane"/>
    <property type="evidence" value="ECO:0007669"/>
    <property type="project" value="UniProtKB-SubCell"/>
</dbReference>
<dbReference type="RefSeq" id="XP_024571684.1">
    <property type="nucleotide sequence ID" value="XM_024722815.1"/>
</dbReference>
<dbReference type="EMBL" id="CCYD01000041">
    <property type="protein sequence ID" value="CEG35315.1"/>
    <property type="molecule type" value="Genomic_DNA"/>
</dbReference>
<feature type="transmembrane region" description="Helical" evidence="5">
    <location>
        <begin position="326"/>
        <end position="351"/>
    </location>
</feature>
<dbReference type="OrthoDB" id="1718410at2759"/>